<dbReference type="EMBL" id="CADCWN010000155">
    <property type="protein sequence ID" value="CAA9570955.1"/>
    <property type="molecule type" value="Genomic_DNA"/>
</dbReference>
<reference evidence="1" key="1">
    <citation type="submission" date="2020-02" db="EMBL/GenBank/DDBJ databases">
        <authorList>
            <person name="Meier V. D."/>
        </authorList>
    </citation>
    <scope>NUCLEOTIDE SEQUENCE</scope>
    <source>
        <strain evidence="1">AVDCRST_MAG18</strain>
    </source>
</reference>
<proteinExistence type="predicted"/>
<accession>A0A6J4V9E7</accession>
<gene>
    <name evidence="1" type="ORF">AVDCRST_MAG18-1967</name>
</gene>
<organism evidence="1">
    <name type="scientific">uncultured Thermomicrobiales bacterium</name>
    <dbReference type="NCBI Taxonomy" id="1645740"/>
    <lineage>
        <taxon>Bacteria</taxon>
        <taxon>Pseudomonadati</taxon>
        <taxon>Thermomicrobiota</taxon>
        <taxon>Thermomicrobia</taxon>
        <taxon>Thermomicrobiales</taxon>
        <taxon>environmental samples</taxon>
    </lineage>
</organism>
<dbReference type="AlphaFoldDB" id="A0A6J4V9E7"/>
<evidence type="ECO:0000313" key="1">
    <source>
        <dbReference type="EMBL" id="CAA9570955.1"/>
    </source>
</evidence>
<sequence>MLLAPALRRRSRGGSRRTFRFLGARRGCRSLIRARRARRRARRGVALAAETGRAVAGSILARRATGGIGVTLDAHIALRRRAGGAIERSLTRWPIERPVAGRSGRSLIAIAPLPRSRGGRTEIAPAIAPTTLPIAEVAPLAVAEAAAPLVPVAKTAAARATEAAAPATPEISS</sequence>
<protein>
    <submittedName>
        <fullName evidence="1">Uncharacterized protein</fullName>
    </submittedName>
</protein>
<name>A0A6J4V9E7_9BACT</name>